<reference evidence="2 3" key="1">
    <citation type="submission" date="2017-10" db="EMBL/GenBank/DDBJ databases">
        <title>Massilia psychrophilum sp. nov., a novel purple-pigmented bacterium isolated from Tianshan glacier, Xinjiang Municipality, China.</title>
        <authorList>
            <person name="Wang H."/>
        </authorList>
    </citation>
    <scope>NUCLEOTIDE SEQUENCE [LARGE SCALE GENOMIC DNA]</scope>
    <source>
        <strain evidence="2 3">JCM 30074</strain>
    </source>
</reference>
<protein>
    <submittedName>
        <fullName evidence="2">Twin-arginine translocation pathway signal</fullName>
    </submittedName>
</protein>
<dbReference type="PIRSF" id="PIRSF017082">
    <property type="entry name" value="YflP"/>
    <property type="match status" value="1"/>
</dbReference>
<dbReference type="Proteomes" id="UP000230390">
    <property type="component" value="Unassembled WGS sequence"/>
</dbReference>
<accession>A0A2G8TIH4</accession>
<dbReference type="Pfam" id="PF03401">
    <property type="entry name" value="TctC"/>
    <property type="match status" value="1"/>
</dbReference>
<proteinExistence type="inferred from homology"/>
<evidence type="ECO:0000256" key="1">
    <source>
        <dbReference type="ARBA" id="ARBA00006987"/>
    </source>
</evidence>
<dbReference type="Gene3D" id="3.40.190.10">
    <property type="entry name" value="Periplasmic binding protein-like II"/>
    <property type="match status" value="1"/>
</dbReference>
<dbReference type="PROSITE" id="PS51318">
    <property type="entry name" value="TAT"/>
    <property type="match status" value="1"/>
</dbReference>
<organism evidence="2 3">
    <name type="scientific">Massilia eurypsychrophila</name>
    <dbReference type="NCBI Taxonomy" id="1485217"/>
    <lineage>
        <taxon>Bacteria</taxon>
        <taxon>Pseudomonadati</taxon>
        <taxon>Pseudomonadota</taxon>
        <taxon>Betaproteobacteria</taxon>
        <taxon>Burkholderiales</taxon>
        <taxon>Oxalobacteraceae</taxon>
        <taxon>Telluria group</taxon>
        <taxon>Massilia</taxon>
    </lineage>
</organism>
<comment type="caution">
    <text evidence="2">The sequence shown here is derived from an EMBL/GenBank/DDBJ whole genome shotgun (WGS) entry which is preliminary data.</text>
</comment>
<dbReference type="OrthoDB" id="8678477at2"/>
<comment type="similarity">
    <text evidence="1">Belongs to the UPF0065 (bug) family.</text>
</comment>
<dbReference type="EMBL" id="PDOC01000003">
    <property type="protein sequence ID" value="PIL45749.1"/>
    <property type="molecule type" value="Genomic_DNA"/>
</dbReference>
<keyword evidence="3" id="KW-1185">Reference proteome</keyword>
<dbReference type="PANTHER" id="PTHR42928:SF5">
    <property type="entry name" value="BLR1237 PROTEIN"/>
    <property type="match status" value="1"/>
</dbReference>
<name>A0A2G8TIH4_9BURK</name>
<dbReference type="InterPro" id="IPR005064">
    <property type="entry name" value="BUG"/>
</dbReference>
<dbReference type="Gene3D" id="3.40.190.150">
    <property type="entry name" value="Bordetella uptake gene, domain 1"/>
    <property type="match status" value="1"/>
</dbReference>
<dbReference type="InterPro" id="IPR042100">
    <property type="entry name" value="Bug_dom1"/>
</dbReference>
<dbReference type="SUPFAM" id="SSF53850">
    <property type="entry name" value="Periplasmic binding protein-like II"/>
    <property type="match status" value="1"/>
</dbReference>
<evidence type="ECO:0000313" key="3">
    <source>
        <dbReference type="Proteomes" id="UP000230390"/>
    </source>
</evidence>
<dbReference type="PANTHER" id="PTHR42928">
    <property type="entry name" value="TRICARBOXYLATE-BINDING PROTEIN"/>
    <property type="match status" value="1"/>
</dbReference>
<gene>
    <name evidence="2" type="ORF">CR105_06705</name>
</gene>
<dbReference type="InterPro" id="IPR006311">
    <property type="entry name" value="TAT_signal"/>
</dbReference>
<dbReference type="AlphaFoldDB" id="A0A2G8TIH4"/>
<evidence type="ECO:0000313" key="2">
    <source>
        <dbReference type="EMBL" id="PIL45749.1"/>
    </source>
</evidence>
<sequence length="349" mass="36816">MQPAPSPPGGALIWRHAMNKKSSMQQDRRRVLLTVSALALGAATLAGAVQAQTVNGPIRIIVPFTPGTTLDSVSRVIGPVIARRMGQSVITENKPGASGIIGMDATAKAAPNGQTIMVSTNTSLTLPLFYKTVPFDVLKSFQPLGMVGTNNFALVVHPSVPASNPKELIAYLKANPTVGTYASPGNGTLHHLAMEKFIHTTGVTIKHIPYKGSAGAISDVLGGHVQMMVMPLHLAVPLRADGKLKIIGSTRAQREPLYKDVVPLQEGGVAGYDEDAWVGVWGPKAMSPALVASYNAAIREALASAEVKEALAKQGLSLMPGTPDDLMRVANAEYLKWVTVVKNAQIVAE</sequence>